<accession>H0GH84</accession>
<dbReference type="AlphaFoldDB" id="H0GH84"/>
<sequence length="193" mass="21793">MTRKSLRTEKFILRELELQAKCKEEVSEAEAVSEAEEVLEEVSEAATEEVSEAEGTSEVEAAPEVVSMEQKREKIPLDQMERSKDTLYINNVPFKATKEEVAEFFGTDADSISLPMRKMRDQHTGRIFTSDSANRGMAFVTFSGENVDIEAKAEEFKGKVFGDRELTVDVAVIRPENDEEEIEQETGSEEKQE</sequence>
<feature type="compositionally biased region" description="Acidic residues" evidence="2">
    <location>
        <begin position="177"/>
        <end position="187"/>
    </location>
</feature>
<dbReference type="InterPro" id="IPR035979">
    <property type="entry name" value="RBD_domain_sf"/>
</dbReference>
<feature type="region of interest" description="Disordered" evidence="2">
    <location>
        <begin position="174"/>
        <end position="193"/>
    </location>
</feature>
<evidence type="ECO:0000313" key="5">
    <source>
        <dbReference type="Proteomes" id="UP000009009"/>
    </source>
</evidence>
<name>H0GH84_SACCK</name>
<feature type="compositionally biased region" description="Basic and acidic residues" evidence="2">
    <location>
        <begin position="69"/>
        <end position="79"/>
    </location>
</feature>
<dbReference type="OrthoDB" id="439808at2759"/>
<dbReference type="HOGENOM" id="CLU_1409541_0_0_1"/>
<dbReference type="FunFam" id="3.30.70.330:FF:000975">
    <property type="entry name" value="Sbp1p"/>
    <property type="match status" value="1"/>
</dbReference>
<evidence type="ECO:0000259" key="3">
    <source>
        <dbReference type="PROSITE" id="PS50102"/>
    </source>
</evidence>
<dbReference type="InterPro" id="IPR000504">
    <property type="entry name" value="RRM_dom"/>
</dbReference>
<keyword evidence="5" id="KW-1185">Reference proteome</keyword>
<dbReference type="GO" id="GO:0003723">
    <property type="term" value="F:RNA binding"/>
    <property type="evidence" value="ECO:0007669"/>
    <property type="project" value="UniProtKB-UniRule"/>
</dbReference>
<evidence type="ECO:0000256" key="2">
    <source>
        <dbReference type="SAM" id="MobiDB-lite"/>
    </source>
</evidence>
<dbReference type="PhylomeDB" id="H0GH84"/>
<dbReference type="Gene3D" id="3.30.70.330">
    <property type="match status" value="1"/>
</dbReference>
<proteinExistence type="predicted"/>
<organism evidence="4 5">
    <name type="scientific">Saccharomyces cerevisiae x Saccharomyces kudriavzevii (strain VIN7)</name>
    <name type="common">Yeast</name>
    <dbReference type="NCBI Taxonomy" id="1095631"/>
    <lineage>
        <taxon>Eukaryota</taxon>
        <taxon>Fungi</taxon>
        <taxon>Dikarya</taxon>
        <taxon>Ascomycota</taxon>
        <taxon>Saccharomycotina</taxon>
        <taxon>Saccharomycetes</taxon>
        <taxon>Saccharomycetales</taxon>
        <taxon>Saccharomycetaceae</taxon>
        <taxon>Saccharomyces</taxon>
    </lineage>
</organism>
<dbReference type="EMBL" id="AGVY01000027">
    <property type="protein sequence ID" value="EHN06816.1"/>
    <property type="molecule type" value="Genomic_DNA"/>
</dbReference>
<keyword evidence="1" id="KW-0694">RNA-binding</keyword>
<feature type="region of interest" description="Disordered" evidence="2">
    <location>
        <begin position="32"/>
        <end position="79"/>
    </location>
</feature>
<feature type="compositionally biased region" description="Acidic residues" evidence="2">
    <location>
        <begin position="32"/>
        <end position="57"/>
    </location>
</feature>
<dbReference type="SUPFAM" id="SSF54928">
    <property type="entry name" value="RNA-binding domain, RBD"/>
    <property type="match status" value="1"/>
</dbReference>
<dbReference type="PROSITE" id="PS50102">
    <property type="entry name" value="RRM"/>
    <property type="match status" value="1"/>
</dbReference>
<protein>
    <submittedName>
        <fullName evidence="4">Sbp1p</fullName>
    </submittedName>
</protein>
<dbReference type="InterPro" id="IPR012677">
    <property type="entry name" value="Nucleotide-bd_a/b_plait_sf"/>
</dbReference>
<gene>
    <name evidence="4" type="ORF">VIN7_2068</name>
</gene>
<evidence type="ECO:0000256" key="1">
    <source>
        <dbReference type="PROSITE-ProRule" id="PRU00176"/>
    </source>
</evidence>
<comment type="caution">
    <text evidence="4">The sequence shown here is derived from an EMBL/GenBank/DDBJ whole genome shotgun (WGS) entry which is preliminary data.</text>
</comment>
<reference evidence="4 5" key="1">
    <citation type="journal article" date="2012" name="FEMS Yeast Res.">
        <title>The genome sequence of the wine yeast VIN7 reveals an allotriploid hybrid genome with Saccharomyces cerevisiae and Saccharomyces kudriavzevii origins.</title>
        <authorList>
            <person name="Borneman A.R."/>
            <person name="Desany B.A."/>
            <person name="Riches D."/>
            <person name="Affourtit J.P."/>
            <person name="Forgan A.H."/>
            <person name="Pretorius I.S."/>
            <person name="Egholm M."/>
            <person name="Chambers P.J."/>
        </authorList>
    </citation>
    <scope>NUCLEOTIDE SEQUENCE [LARGE SCALE GENOMIC DNA]</scope>
    <source>
        <strain evidence="4 5">VIN7</strain>
    </source>
</reference>
<evidence type="ECO:0000313" key="4">
    <source>
        <dbReference type="EMBL" id="EHN06816.1"/>
    </source>
</evidence>
<dbReference type="Proteomes" id="UP000009009">
    <property type="component" value="Unassembled WGS sequence"/>
</dbReference>
<dbReference type="SMART" id="SM00360">
    <property type="entry name" value="RRM"/>
    <property type="match status" value="1"/>
</dbReference>
<feature type="domain" description="RRM" evidence="3">
    <location>
        <begin position="85"/>
        <end position="173"/>
    </location>
</feature>